<dbReference type="Proteomes" id="UP000289738">
    <property type="component" value="Chromosome B03"/>
</dbReference>
<sequence length="146" mass="16387">MCDICKRRTILQFSLYGLKLNKENSSLALPQLSREDPLFVSRDVDWKETAEAHVFRADMTGLNKEEVKVEVEEGGVLQIIAERSVQREEKNGDATHRVECATGRFSRSFTLPANARMDQLKASIDNGVLTVTVPKDDLNLLHAVSN</sequence>
<comment type="caution">
    <text evidence="5">The sequence shown here is derived from an EMBL/GenBank/DDBJ whole genome shotgun (WGS) entry which is preliminary data.</text>
</comment>
<accession>A0A444ZWE6</accession>
<protein>
    <recommendedName>
        <fullName evidence="4">SHSP domain-containing protein</fullName>
    </recommendedName>
</protein>
<feature type="domain" description="SHSP" evidence="4">
    <location>
        <begin position="35"/>
        <end position="146"/>
    </location>
</feature>
<proteinExistence type="inferred from homology"/>
<dbReference type="InterPro" id="IPR008978">
    <property type="entry name" value="HSP20-like_chaperone"/>
</dbReference>
<keyword evidence="6" id="KW-1185">Reference proteome</keyword>
<keyword evidence="1" id="KW-0346">Stress response</keyword>
<gene>
    <name evidence="5" type="ORF">Ahy_B03g063188</name>
</gene>
<dbReference type="PANTHER" id="PTHR11527">
    <property type="entry name" value="HEAT-SHOCK PROTEIN 20 FAMILY MEMBER"/>
    <property type="match status" value="1"/>
</dbReference>
<evidence type="ECO:0000256" key="3">
    <source>
        <dbReference type="RuleBase" id="RU003616"/>
    </source>
</evidence>
<dbReference type="InterPro" id="IPR031107">
    <property type="entry name" value="Small_HSP"/>
</dbReference>
<dbReference type="AlphaFoldDB" id="A0A444ZWE6"/>
<dbReference type="InterPro" id="IPR002068">
    <property type="entry name" value="A-crystallin/Hsp20_dom"/>
</dbReference>
<dbReference type="PROSITE" id="PS01031">
    <property type="entry name" value="SHSP"/>
    <property type="match status" value="1"/>
</dbReference>
<evidence type="ECO:0000313" key="6">
    <source>
        <dbReference type="Proteomes" id="UP000289738"/>
    </source>
</evidence>
<evidence type="ECO:0000259" key="4">
    <source>
        <dbReference type="PROSITE" id="PS01031"/>
    </source>
</evidence>
<dbReference type="Gene3D" id="2.60.40.790">
    <property type="match status" value="1"/>
</dbReference>
<evidence type="ECO:0000313" key="5">
    <source>
        <dbReference type="EMBL" id="RYR18555.1"/>
    </source>
</evidence>
<dbReference type="Pfam" id="PF00011">
    <property type="entry name" value="HSP20"/>
    <property type="match status" value="1"/>
</dbReference>
<dbReference type="EMBL" id="SDMP01000013">
    <property type="protein sequence ID" value="RYR18555.1"/>
    <property type="molecule type" value="Genomic_DNA"/>
</dbReference>
<dbReference type="SUPFAM" id="SSF49764">
    <property type="entry name" value="HSP20-like chaperones"/>
    <property type="match status" value="1"/>
</dbReference>
<evidence type="ECO:0000256" key="1">
    <source>
        <dbReference type="ARBA" id="ARBA00023016"/>
    </source>
</evidence>
<reference evidence="5 6" key="1">
    <citation type="submission" date="2019-01" db="EMBL/GenBank/DDBJ databases">
        <title>Sequencing of cultivated peanut Arachis hypogaea provides insights into genome evolution and oil improvement.</title>
        <authorList>
            <person name="Chen X."/>
        </authorList>
    </citation>
    <scope>NUCLEOTIDE SEQUENCE [LARGE SCALE GENOMIC DNA]</scope>
    <source>
        <strain evidence="6">cv. Fuhuasheng</strain>
        <tissue evidence="5">Leaves</tissue>
    </source>
</reference>
<organism evidence="5 6">
    <name type="scientific">Arachis hypogaea</name>
    <name type="common">Peanut</name>
    <dbReference type="NCBI Taxonomy" id="3818"/>
    <lineage>
        <taxon>Eukaryota</taxon>
        <taxon>Viridiplantae</taxon>
        <taxon>Streptophyta</taxon>
        <taxon>Embryophyta</taxon>
        <taxon>Tracheophyta</taxon>
        <taxon>Spermatophyta</taxon>
        <taxon>Magnoliopsida</taxon>
        <taxon>eudicotyledons</taxon>
        <taxon>Gunneridae</taxon>
        <taxon>Pentapetalae</taxon>
        <taxon>rosids</taxon>
        <taxon>fabids</taxon>
        <taxon>Fabales</taxon>
        <taxon>Fabaceae</taxon>
        <taxon>Papilionoideae</taxon>
        <taxon>50 kb inversion clade</taxon>
        <taxon>dalbergioids sensu lato</taxon>
        <taxon>Dalbergieae</taxon>
        <taxon>Pterocarpus clade</taxon>
        <taxon>Arachis</taxon>
    </lineage>
</organism>
<comment type="similarity">
    <text evidence="2 3">Belongs to the small heat shock protein (HSP20) family.</text>
</comment>
<evidence type="ECO:0000256" key="2">
    <source>
        <dbReference type="PROSITE-ProRule" id="PRU00285"/>
    </source>
</evidence>
<name>A0A444ZWE6_ARAHY</name>